<keyword evidence="6 7" id="KW-0472">Membrane</keyword>
<comment type="subcellular location">
    <subcellularLocation>
        <location evidence="1">Endomembrane system</location>
        <topology evidence="1">Multi-pass membrane protein</topology>
    </subcellularLocation>
</comment>
<dbReference type="Pfam" id="PF04116">
    <property type="entry name" value="FA_hydroxylase"/>
    <property type="match status" value="1"/>
</dbReference>
<evidence type="ECO:0000259" key="8">
    <source>
        <dbReference type="Pfam" id="PF04116"/>
    </source>
</evidence>
<dbReference type="InterPro" id="IPR006694">
    <property type="entry name" value="Fatty_acid_hydroxylase"/>
</dbReference>
<dbReference type="EMBL" id="JAERRB010000011">
    <property type="protein sequence ID" value="MBL0744581.1"/>
    <property type="molecule type" value="Genomic_DNA"/>
</dbReference>
<comment type="caution">
    <text evidence="9">The sequence shown here is derived from an EMBL/GenBank/DDBJ whole genome shotgun (WGS) entry which is preliminary data.</text>
</comment>
<evidence type="ECO:0000313" key="10">
    <source>
        <dbReference type="Proteomes" id="UP000613030"/>
    </source>
</evidence>
<evidence type="ECO:0000256" key="6">
    <source>
        <dbReference type="ARBA" id="ARBA00023136"/>
    </source>
</evidence>
<keyword evidence="5" id="KW-0443">Lipid metabolism</keyword>
<gene>
    <name evidence="9" type="ORF">JI741_25325</name>
</gene>
<evidence type="ECO:0000256" key="2">
    <source>
        <dbReference type="ARBA" id="ARBA00022692"/>
    </source>
</evidence>
<evidence type="ECO:0000313" key="9">
    <source>
        <dbReference type="EMBL" id="MBL0744581.1"/>
    </source>
</evidence>
<keyword evidence="2 7" id="KW-0812">Transmembrane</keyword>
<keyword evidence="4" id="KW-0560">Oxidoreductase</keyword>
<evidence type="ECO:0000256" key="5">
    <source>
        <dbReference type="ARBA" id="ARBA00023098"/>
    </source>
</evidence>
<feature type="transmembrane region" description="Helical" evidence="7">
    <location>
        <begin position="27"/>
        <end position="45"/>
    </location>
</feature>
<keyword evidence="10" id="KW-1185">Reference proteome</keyword>
<organism evidence="9 10">
    <name type="scientific">Chryseolinea lacunae</name>
    <dbReference type="NCBI Taxonomy" id="2801331"/>
    <lineage>
        <taxon>Bacteria</taxon>
        <taxon>Pseudomonadati</taxon>
        <taxon>Bacteroidota</taxon>
        <taxon>Cytophagia</taxon>
        <taxon>Cytophagales</taxon>
        <taxon>Fulvivirgaceae</taxon>
        <taxon>Chryseolinea</taxon>
    </lineage>
</organism>
<feature type="transmembrane region" description="Helical" evidence="7">
    <location>
        <begin position="97"/>
        <end position="116"/>
    </location>
</feature>
<accession>A0ABS1KYQ6</accession>
<dbReference type="InterPro" id="IPR051689">
    <property type="entry name" value="Sterol_desaturase/TMEM195"/>
</dbReference>
<feature type="transmembrane region" description="Helical" evidence="7">
    <location>
        <begin position="66"/>
        <end position="91"/>
    </location>
</feature>
<name>A0ABS1KYQ6_9BACT</name>
<evidence type="ECO:0000256" key="4">
    <source>
        <dbReference type="ARBA" id="ARBA00023002"/>
    </source>
</evidence>
<sequence>MKFLEVFGAERIPWERIDDIKDSAPEVIVWAIPAMFFFVLVELVISYKQNKNYYDKKETLGSVGLGLGNVLISTWIKVSLFYMAVWIYNIVPWRMELNWWTLVPCYVFFDFCSYWTHRISHSQRFWWATHVAHHSGEHYNLTVSFRLSWVQYLKVIFLFPVAVMGFHPVIFFVTNQIAILFQFWVHTEYIRRLPRFFEYIFATPSNHRVHHGSQEKYIDKNFGATFIFWDRMFNTYQKEEEQAVYGITHNIEHKANPLHINFHEYADMLRDVKHARGWKRKLFYIFGSPTRIANAKKQAQRA</sequence>
<reference evidence="9 10" key="1">
    <citation type="submission" date="2021-01" db="EMBL/GenBank/DDBJ databases">
        <title>Chryseolinea sp. Jin1 Genome sequencing and assembly.</title>
        <authorList>
            <person name="Kim I."/>
        </authorList>
    </citation>
    <scope>NUCLEOTIDE SEQUENCE [LARGE SCALE GENOMIC DNA]</scope>
    <source>
        <strain evidence="9 10">Jin1</strain>
    </source>
</reference>
<evidence type="ECO:0000256" key="7">
    <source>
        <dbReference type="SAM" id="Phobius"/>
    </source>
</evidence>
<dbReference type="RefSeq" id="WP_202014281.1">
    <property type="nucleotide sequence ID" value="NZ_JAERRB010000011.1"/>
</dbReference>
<dbReference type="PANTHER" id="PTHR21624:SF1">
    <property type="entry name" value="ALKYLGLYCEROL MONOOXYGENASE"/>
    <property type="match status" value="1"/>
</dbReference>
<feature type="transmembrane region" description="Helical" evidence="7">
    <location>
        <begin position="155"/>
        <end position="185"/>
    </location>
</feature>
<evidence type="ECO:0000256" key="1">
    <source>
        <dbReference type="ARBA" id="ARBA00004127"/>
    </source>
</evidence>
<evidence type="ECO:0000256" key="3">
    <source>
        <dbReference type="ARBA" id="ARBA00022989"/>
    </source>
</evidence>
<keyword evidence="3 7" id="KW-1133">Transmembrane helix</keyword>
<dbReference type="PANTHER" id="PTHR21624">
    <property type="entry name" value="STEROL DESATURASE-RELATED PROTEIN"/>
    <property type="match status" value="1"/>
</dbReference>
<feature type="domain" description="Fatty acid hydroxylase" evidence="8">
    <location>
        <begin position="105"/>
        <end position="235"/>
    </location>
</feature>
<dbReference type="Proteomes" id="UP000613030">
    <property type="component" value="Unassembled WGS sequence"/>
</dbReference>
<protein>
    <submittedName>
        <fullName evidence="9">Sterol desaturase family protein</fullName>
    </submittedName>
</protein>
<proteinExistence type="predicted"/>